<proteinExistence type="predicted"/>
<sequence>MARFQYNTLPLGEDEIRLLKLLPESMPSTFQPVKTELIRCNIDRPPTFKALSYMWGDEDNRRDIEVGDAMLSITASLDMALRALRSQTEQVLFWIDQICINQNDTAEKNLQIPLMTRIYTIAIQTVGWIG</sequence>
<dbReference type="Pfam" id="PF06985">
    <property type="entry name" value="HET"/>
    <property type="match status" value="1"/>
</dbReference>
<feature type="domain" description="Heterokaryon incompatibility" evidence="1">
    <location>
        <begin position="48"/>
        <end position="130"/>
    </location>
</feature>
<dbReference type="EMBL" id="ML986585">
    <property type="protein sequence ID" value="KAF2268748.1"/>
    <property type="molecule type" value="Genomic_DNA"/>
</dbReference>
<evidence type="ECO:0000259" key="1">
    <source>
        <dbReference type="Pfam" id="PF06985"/>
    </source>
</evidence>
<evidence type="ECO:0000313" key="3">
    <source>
        <dbReference type="Proteomes" id="UP000800093"/>
    </source>
</evidence>
<dbReference type="PANTHER" id="PTHR24148:SF79">
    <property type="entry name" value="HETEROKARYON INCOMPATIBILITY DOMAIN-CONTAINING PROTEIN"/>
    <property type="match status" value="1"/>
</dbReference>
<accession>A0A9P4KH74</accession>
<dbReference type="Proteomes" id="UP000800093">
    <property type="component" value="Unassembled WGS sequence"/>
</dbReference>
<comment type="caution">
    <text evidence="2">The sequence shown here is derived from an EMBL/GenBank/DDBJ whole genome shotgun (WGS) entry which is preliminary data.</text>
</comment>
<dbReference type="InterPro" id="IPR052895">
    <property type="entry name" value="HetReg/Transcr_Mod"/>
</dbReference>
<organism evidence="2 3">
    <name type="scientific">Lojkania enalia</name>
    <dbReference type="NCBI Taxonomy" id="147567"/>
    <lineage>
        <taxon>Eukaryota</taxon>
        <taxon>Fungi</taxon>
        <taxon>Dikarya</taxon>
        <taxon>Ascomycota</taxon>
        <taxon>Pezizomycotina</taxon>
        <taxon>Dothideomycetes</taxon>
        <taxon>Pleosporomycetidae</taxon>
        <taxon>Pleosporales</taxon>
        <taxon>Pleosporales incertae sedis</taxon>
        <taxon>Lojkania</taxon>
    </lineage>
</organism>
<protein>
    <submittedName>
        <fullName evidence="2">HET-domain-containing protein</fullName>
    </submittedName>
</protein>
<reference evidence="3" key="1">
    <citation type="journal article" date="2020" name="Stud. Mycol.">
        <title>101 Dothideomycetes genomes: A test case for predicting lifestyles and emergence of pathogens.</title>
        <authorList>
            <person name="Haridas S."/>
            <person name="Albert R."/>
            <person name="Binder M."/>
            <person name="Bloem J."/>
            <person name="LaButti K."/>
            <person name="Salamov A."/>
            <person name="Andreopoulos B."/>
            <person name="Baker S."/>
            <person name="Barry K."/>
            <person name="Bills G."/>
            <person name="Bluhm B."/>
            <person name="Cannon C."/>
            <person name="Castanera R."/>
            <person name="Culley D."/>
            <person name="Daum C."/>
            <person name="Ezra D."/>
            <person name="Gonzalez J."/>
            <person name="Henrissat B."/>
            <person name="Kuo A."/>
            <person name="Liang C."/>
            <person name="Lipzen A."/>
            <person name="Lutzoni F."/>
            <person name="Magnuson J."/>
            <person name="Mondo S."/>
            <person name="Nolan M."/>
            <person name="Ohm R."/>
            <person name="Pangilinan J."/>
            <person name="Park H.-J."/>
            <person name="Ramirez L."/>
            <person name="Alfaro M."/>
            <person name="Sun H."/>
            <person name="Tritt A."/>
            <person name="Yoshinaga Y."/>
            <person name="Zwiers L.-H."/>
            <person name="Turgeon B."/>
            <person name="Goodwin S."/>
            <person name="Spatafora J."/>
            <person name="Crous P."/>
            <person name="Grigoriev I."/>
        </authorList>
    </citation>
    <scope>NUCLEOTIDE SEQUENCE [LARGE SCALE GENOMIC DNA]</scope>
    <source>
        <strain evidence="3">CBS 304.66</strain>
    </source>
</reference>
<dbReference type="PANTHER" id="PTHR24148">
    <property type="entry name" value="ANKYRIN REPEAT DOMAIN-CONTAINING PROTEIN 39 HOMOLOG-RELATED"/>
    <property type="match status" value="1"/>
</dbReference>
<keyword evidence="3" id="KW-1185">Reference proteome</keyword>
<evidence type="ECO:0000313" key="2">
    <source>
        <dbReference type="EMBL" id="KAF2268748.1"/>
    </source>
</evidence>
<dbReference type="InterPro" id="IPR010730">
    <property type="entry name" value="HET"/>
</dbReference>
<feature type="non-terminal residue" evidence="2">
    <location>
        <position position="130"/>
    </location>
</feature>
<gene>
    <name evidence="2" type="ORF">CC78DRAFT_454538</name>
</gene>
<dbReference type="OrthoDB" id="3553147at2759"/>
<name>A0A9P4KH74_9PLEO</name>
<dbReference type="AlphaFoldDB" id="A0A9P4KH74"/>